<feature type="region of interest" description="Disordered" evidence="1">
    <location>
        <begin position="343"/>
        <end position="363"/>
    </location>
</feature>
<sequence>MAASILSRGSGAVDVLSPFARPQVKIDLNGQVDNLIKSYTTGDSIEGTVTVTASHLISFDAIEIQLEGNQTVTVDRGAVPGRTGATQTFLRLRQPIEEALYPTPRVIEPGLSYQFPFTFVVPQRLLPHVCTHHKTNAHIQNSHTLLVPSLGEPTLASDGKSVLDDMSPDMARVTYHIRAEVLQKPVVGPTKSLREAKKKIRVIPAVEEEPPLTVLDDHPVYRLRREKDVRRGTMRPKQGRLVVAAAQPRPLQISPPEKSAESVSTAATVHLRFDPVGNEEPPSMGTVWSKLRVSTYYSVNPWEDYPTSSVVNTADMSGRGLYQDSVPLSNMCVASAQWTKHSSNTARRDSLQSTSSSESITGPSASFSGETYYTASLVIPVSLPTSKAFLPTFNSCLLSRAYVLELCMSYHTPNMNILTPTVSLRLPIQLISGQSLSLSRRESAEITQEEVDAEFFSPRGVAPPPMDTAIAPPSYSDLASPLPSTRPQEVRCS</sequence>
<evidence type="ECO:0000313" key="3">
    <source>
        <dbReference type="Proteomes" id="UP000184073"/>
    </source>
</evidence>
<dbReference type="Proteomes" id="UP000184073">
    <property type="component" value="Unassembled WGS sequence"/>
</dbReference>
<organism evidence="2 3">
    <name type="scientific">Aspergillus versicolor CBS 583.65</name>
    <dbReference type="NCBI Taxonomy" id="1036611"/>
    <lineage>
        <taxon>Eukaryota</taxon>
        <taxon>Fungi</taxon>
        <taxon>Dikarya</taxon>
        <taxon>Ascomycota</taxon>
        <taxon>Pezizomycotina</taxon>
        <taxon>Eurotiomycetes</taxon>
        <taxon>Eurotiomycetidae</taxon>
        <taxon>Eurotiales</taxon>
        <taxon>Aspergillaceae</taxon>
        <taxon>Aspergillus</taxon>
        <taxon>Aspergillus subgen. Nidulantes</taxon>
    </lineage>
</organism>
<dbReference type="AlphaFoldDB" id="A0A1L9PM48"/>
<feature type="compositionally biased region" description="Low complexity" evidence="1">
    <location>
        <begin position="351"/>
        <end position="363"/>
    </location>
</feature>
<accession>A0A1L9PM48</accession>
<protein>
    <recommendedName>
        <fullName evidence="4">Arrestin-like N-terminal domain-containing protein</fullName>
    </recommendedName>
</protein>
<feature type="region of interest" description="Disordered" evidence="1">
    <location>
        <begin position="455"/>
        <end position="493"/>
    </location>
</feature>
<evidence type="ECO:0000313" key="2">
    <source>
        <dbReference type="EMBL" id="OJJ02614.1"/>
    </source>
</evidence>
<dbReference type="OrthoDB" id="2283785at2759"/>
<dbReference type="Gene3D" id="2.60.40.640">
    <property type="match status" value="1"/>
</dbReference>
<evidence type="ECO:0008006" key="4">
    <source>
        <dbReference type="Google" id="ProtNLM"/>
    </source>
</evidence>
<dbReference type="InterPro" id="IPR039634">
    <property type="entry name" value="Bul1-like"/>
</dbReference>
<dbReference type="VEuPathDB" id="FungiDB:ASPVEDRAFT_84102"/>
<keyword evidence="3" id="KW-1185">Reference proteome</keyword>
<dbReference type="PANTHER" id="PTHR31904">
    <property type="entry name" value="BYPASS OF STOP CODON PROTEIN 5-RELATED"/>
    <property type="match status" value="1"/>
</dbReference>
<gene>
    <name evidence="2" type="ORF">ASPVEDRAFT_84102</name>
</gene>
<dbReference type="RefSeq" id="XP_040668376.1">
    <property type="nucleotide sequence ID" value="XM_040817496.1"/>
</dbReference>
<dbReference type="STRING" id="1036611.A0A1L9PM48"/>
<reference evidence="3" key="1">
    <citation type="journal article" date="2017" name="Genome Biol.">
        <title>Comparative genomics reveals high biological diversity and specific adaptations in the industrially and medically important fungal genus Aspergillus.</title>
        <authorList>
            <person name="de Vries R.P."/>
            <person name="Riley R."/>
            <person name="Wiebenga A."/>
            <person name="Aguilar-Osorio G."/>
            <person name="Amillis S."/>
            <person name="Uchima C.A."/>
            <person name="Anderluh G."/>
            <person name="Asadollahi M."/>
            <person name="Askin M."/>
            <person name="Barry K."/>
            <person name="Battaglia E."/>
            <person name="Bayram O."/>
            <person name="Benocci T."/>
            <person name="Braus-Stromeyer S.A."/>
            <person name="Caldana C."/>
            <person name="Canovas D."/>
            <person name="Cerqueira G.C."/>
            <person name="Chen F."/>
            <person name="Chen W."/>
            <person name="Choi C."/>
            <person name="Clum A."/>
            <person name="Dos Santos R.A."/>
            <person name="Damasio A.R."/>
            <person name="Diallinas G."/>
            <person name="Emri T."/>
            <person name="Fekete E."/>
            <person name="Flipphi M."/>
            <person name="Freyberg S."/>
            <person name="Gallo A."/>
            <person name="Gournas C."/>
            <person name="Habgood R."/>
            <person name="Hainaut M."/>
            <person name="Harispe M.L."/>
            <person name="Henrissat B."/>
            <person name="Hilden K.S."/>
            <person name="Hope R."/>
            <person name="Hossain A."/>
            <person name="Karabika E."/>
            <person name="Karaffa L."/>
            <person name="Karanyi Z."/>
            <person name="Krasevec N."/>
            <person name="Kuo A."/>
            <person name="Kusch H."/>
            <person name="LaButti K."/>
            <person name="Lagendijk E.L."/>
            <person name="Lapidus A."/>
            <person name="Levasseur A."/>
            <person name="Lindquist E."/>
            <person name="Lipzen A."/>
            <person name="Logrieco A.F."/>
            <person name="MacCabe A."/>
            <person name="Maekelae M.R."/>
            <person name="Malavazi I."/>
            <person name="Melin P."/>
            <person name="Meyer V."/>
            <person name="Mielnichuk N."/>
            <person name="Miskei M."/>
            <person name="Molnar A.P."/>
            <person name="Mule G."/>
            <person name="Ngan C.Y."/>
            <person name="Orejas M."/>
            <person name="Orosz E."/>
            <person name="Ouedraogo J.P."/>
            <person name="Overkamp K.M."/>
            <person name="Park H.-S."/>
            <person name="Perrone G."/>
            <person name="Piumi F."/>
            <person name="Punt P.J."/>
            <person name="Ram A.F."/>
            <person name="Ramon A."/>
            <person name="Rauscher S."/>
            <person name="Record E."/>
            <person name="Riano-Pachon D.M."/>
            <person name="Robert V."/>
            <person name="Roehrig J."/>
            <person name="Ruller R."/>
            <person name="Salamov A."/>
            <person name="Salih N.S."/>
            <person name="Samson R.A."/>
            <person name="Sandor E."/>
            <person name="Sanguinetti M."/>
            <person name="Schuetze T."/>
            <person name="Sepcic K."/>
            <person name="Shelest E."/>
            <person name="Sherlock G."/>
            <person name="Sophianopoulou V."/>
            <person name="Squina F.M."/>
            <person name="Sun H."/>
            <person name="Susca A."/>
            <person name="Todd R.B."/>
            <person name="Tsang A."/>
            <person name="Unkles S.E."/>
            <person name="van de Wiele N."/>
            <person name="van Rossen-Uffink D."/>
            <person name="Oliveira J.V."/>
            <person name="Vesth T.C."/>
            <person name="Visser J."/>
            <person name="Yu J.-H."/>
            <person name="Zhou M."/>
            <person name="Andersen M.R."/>
            <person name="Archer D.B."/>
            <person name="Baker S.E."/>
            <person name="Benoit I."/>
            <person name="Brakhage A.A."/>
            <person name="Braus G.H."/>
            <person name="Fischer R."/>
            <person name="Frisvad J.C."/>
            <person name="Goldman G.H."/>
            <person name="Houbraken J."/>
            <person name="Oakley B."/>
            <person name="Pocsi I."/>
            <person name="Scazzocchio C."/>
            <person name="Seiboth B."/>
            <person name="vanKuyk P.A."/>
            <person name="Wortman J."/>
            <person name="Dyer P.S."/>
            <person name="Grigoriev I.V."/>
        </authorList>
    </citation>
    <scope>NUCLEOTIDE SEQUENCE [LARGE SCALE GENOMIC DNA]</scope>
    <source>
        <strain evidence="3">CBS 583.65</strain>
    </source>
</reference>
<evidence type="ECO:0000256" key="1">
    <source>
        <dbReference type="SAM" id="MobiDB-lite"/>
    </source>
</evidence>
<name>A0A1L9PM48_ASPVE</name>
<dbReference type="GeneID" id="63733007"/>
<dbReference type="InterPro" id="IPR014752">
    <property type="entry name" value="Arrestin-like_C"/>
</dbReference>
<dbReference type="PANTHER" id="PTHR31904:SF1">
    <property type="entry name" value="BYPASS OF STOP CODON PROTEIN 5-RELATED"/>
    <property type="match status" value="1"/>
</dbReference>
<proteinExistence type="predicted"/>
<dbReference type="EMBL" id="KV878129">
    <property type="protein sequence ID" value="OJJ02614.1"/>
    <property type="molecule type" value="Genomic_DNA"/>
</dbReference>